<feature type="non-terminal residue" evidence="2">
    <location>
        <position position="91"/>
    </location>
</feature>
<dbReference type="InterPro" id="IPR036259">
    <property type="entry name" value="MFS_trans_sf"/>
</dbReference>
<keyword evidence="1" id="KW-1133">Transmembrane helix</keyword>
<feature type="transmembrane region" description="Helical" evidence="1">
    <location>
        <begin position="37"/>
        <end position="59"/>
    </location>
</feature>
<reference evidence="2" key="1">
    <citation type="submission" date="2013-12" db="EMBL/GenBank/DDBJ databases">
        <title>A Varibaculum cambriense genome reconstructed from a premature infant gut community with otherwise low bacterial novelty that shifts toward anaerobic metabolism during the third week of life.</title>
        <authorList>
            <person name="Brown C.T."/>
            <person name="Sharon I."/>
            <person name="Thomas B.C."/>
            <person name="Castelle C.J."/>
            <person name="Morowitz M.J."/>
            <person name="Banfield J.F."/>
        </authorList>
    </citation>
    <scope>NUCLEOTIDE SEQUENCE</scope>
</reference>
<dbReference type="AlphaFoldDB" id="W1XKQ1"/>
<evidence type="ECO:0000313" key="2">
    <source>
        <dbReference type="EMBL" id="ETJ30817.1"/>
    </source>
</evidence>
<gene>
    <name evidence="2" type="ORF">Q604_UNBC14674G0001</name>
</gene>
<keyword evidence="1" id="KW-0812">Transmembrane</keyword>
<name>W1XKQ1_9ZZZZ</name>
<feature type="non-terminal residue" evidence="2">
    <location>
        <position position="1"/>
    </location>
</feature>
<comment type="caution">
    <text evidence="2">The sequence shown here is derived from an EMBL/GenBank/DDBJ whole genome shotgun (WGS) entry which is preliminary data.</text>
</comment>
<organism evidence="2">
    <name type="scientific">human gut metagenome</name>
    <dbReference type="NCBI Taxonomy" id="408170"/>
    <lineage>
        <taxon>unclassified sequences</taxon>
        <taxon>metagenomes</taxon>
        <taxon>organismal metagenomes</taxon>
    </lineage>
</organism>
<feature type="transmembrane region" description="Helical" evidence="1">
    <location>
        <begin position="71"/>
        <end position="90"/>
    </location>
</feature>
<sequence>FAWQGFTVSLRLLPAWLPIYAAAYYKQTQGLSSVEAMVAGGMIASVYVAGRILGTPVFGKLSDFLLVSYNVPRTLIIACFHIFITVSMFAL</sequence>
<proteinExistence type="predicted"/>
<dbReference type="SUPFAM" id="SSF103473">
    <property type="entry name" value="MFS general substrate transporter"/>
    <property type="match status" value="1"/>
</dbReference>
<keyword evidence="1" id="KW-0472">Membrane</keyword>
<evidence type="ECO:0000256" key="1">
    <source>
        <dbReference type="SAM" id="Phobius"/>
    </source>
</evidence>
<dbReference type="EMBL" id="AZMM01014674">
    <property type="protein sequence ID" value="ETJ30817.1"/>
    <property type="molecule type" value="Genomic_DNA"/>
</dbReference>
<protein>
    <submittedName>
        <fullName evidence="2">Major facilitator transporter</fullName>
    </submittedName>
</protein>
<feature type="transmembrane region" description="Helical" evidence="1">
    <location>
        <begin position="6"/>
        <end position="25"/>
    </location>
</feature>
<accession>W1XKQ1</accession>
<dbReference type="Gene3D" id="1.20.1250.20">
    <property type="entry name" value="MFS general substrate transporter like domains"/>
    <property type="match status" value="1"/>
</dbReference>